<evidence type="ECO:0000313" key="4">
    <source>
        <dbReference type="Proteomes" id="UP000540412"/>
    </source>
</evidence>
<feature type="region of interest" description="Disordered" evidence="1">
    <location>
        <begin position="1"/>
        <end position="33"/>
    </location>
</feature>
<evidence type="ECO:0000256" key="1">
    <source>
        <dbReference type="SAM" id="MobiDB-lite"/>
    </source>
</evidence>
<evidence type="ECO:0000259" key="2">
    <source>
        <dbReference type="Pfam" id="PF05713"/>
    </source>
</evidence>
<dbReference type="RefSeq" id="WP_040751688.1">
    <property type="nucleotide sequence ID" value="NZ_JACHIT010000003.1"/>
</dbReference>
<name>A0A7W9PNJ5_9NOCA</name>
<feature type="domain" description="Bacterial mobilisation" evidence="2">
    <location>
        <begin position="116"/>
        <end position="149"/>
    </location>
</feature>
<protein>
    <recommendedName>
        <fullName evidence="2">Bacterial mobilisation domain-containing protein</fullName>
    </recommendedName>
</protein>
<dbReference type="AlphaFoldDB" id="A0A7W9PNJ5"/>
<dbReference type="Proteomes" id="UP000540412">
    <property type="component" value="Unassembled WGS sequence"/>
</dbReference>
<keyword evidence="4" id="KW-1185">Reference proteome</keyword>
<dbReference type="Pfam" id="PF05713">
    <property type="entry name" value="MobC"/>
    <property type="match status" value="1"/>
</dbReference>
<accession>A0A7W9PNJ5</accession>
<reference evidence="3 4" key="1">
    <citation type="submission" date="2020-08" db="EMBL/GenBank/DDBJ databases">
        <title>Sequencing the genomes of 1000 actinobacteria strains.</title>
        <authorList>
            <person name="Klenk H.-P."/>
        </authorList>
    </citation>
    <scope>NUCLEOTIDE SEQUENCE [LARGE SCALE GENOMIC DNA]</scope>
    <source>
        <strain evidence="3 4">DSM 43582</strain>
    </source>
</reference>
<dbReference type="EMBL" id="JACHIT010000003">
    <property type="protein sequence ID" value="MBB5918944.1"/>
    <property type="molecule type" value="Genomic_DNA"/>
</dbReference>
<dbReference type="InterPro" id="IPR008687">
    <property type="entry name" value="MobC"/>
</dbReference>
<gene>
    <name evidence="3" type="ORF">BJY24_007877</name>
</gene>
<sequence>MVAVVAEQDTAGRPRRSQQIARDQRRRRRPNITGPKVKLEVVLSEAEYAKVAEAAAEANCTVPWYLVQSALNPPQASAKPGRKSPGPWLAWPKRLAISRAVMSAANVLSRIVLDHLSHIGANLNQIARAANIDGVVGDELAETIVELRETVGEIRGRAAEMEQLARDVTRR</sequence>
<proteinExistence type="predicted"/>
<organism evidence="3 4">
    <name type="scientific">Nocardia transvalensis</name>
    <dbReference type="NCBI Taxonomy" id="37333"/>
    <lineage>
        <taxon>Bacteria</taxon>
        <taxon>Bacillati</taxon>
        <taxon>Actinomycetota</taxon>
        <taxon>Actinomycetes</taxon>
        <taxon>Mycobacteriales</taxon>
        <taxon>Nocardiaceae</taxon>
        <taxon>Nocardia</taxon>
    </lineage>
</organism>
<evidence type="ECO:0000313" key="3">
    <source>
        <dbReference type="EMBL" id="MBB5918944.1"/>
    </source>
</evidence>
<comment type="caution">
    <text evidence="3">The sequence shown here is derived from an EMBL/GenBank/DDBJ whole genome shotgun (WGS) entry which is preliminary data.</text>
</comment>